<protein>
    <recommendedName>
        <fullName evidence="1">aminodeoxychorismate synthase</fullName>
        <ecNumber evidence="1">2.6.1.85</ecNumber>
    </recommendedName>
</protein>
<feature type="domain" description="Anthranilate synthase component I N-terminal" evidence="4">
    <location>
        <begin position="18"/>
        <end position="148"/>
    </location>
</feature>
<dbReference type="InterPro" id="IPR005801">
    <property type="entry name" value="ADC_synthase"/>
</dbReference>
<keyword evidence="2 5" id="KW-0808">Transferase</keyword>
<accession>A0A545T8K8</accession>
<dbReference type="PANTHER" id="PTHR11236">
    <property type="entry name" value="AMINOBENZOATE/ANTHRANILATE SYNTHASE"/>
    <property type="match status" value="1"/>
</dbReference>
<name>A0A545T8K8_9GAMM</name>
<evidence type="ECO:0000256" key="1">
    <source>
        <dbReference type="ARBA" id="ARBA00013139"/>
    </source>
</evidence>
<dbReference type="InterPro" id="IPR005802">
    <property type="entry name" value="ADC_synth_comp_1"/>
</dbReference>
<evidence type="ECO:0000256" key="2">
    <source>
        <dbReference type="ARBA" id="ARBA00022679"/>
    </source>
</evidence>
<keyword evidence="5" id="KW-0032">Aminotransferase</keyword>
<dbReference type="GO" id="GO:0046820">
    <property type="term" value="F:4-amino-4-deoxychorismate synthase activity"/>
    <property type="evidence" value="ECO:0007669"/>
    <property type="project" value="UniProtKB-EC"/>
</dbReference>
<reference evidence="5 6" key="1">
    <citation type="submission" date="2019-06" db="EMBL/GenBank/DDBJ databases">
        <title>Whole genome sequence for Cellvibrionaceae sp. R142.</title>
        <authorList>
            <person name="Wang G."/>
        </authorList>
    </citation>
    <scope>NUCLEOTIDE SEQUENCE [LARGE SCALE GENOMIC DNA]</scope>
    <source>
        <strain evidence="5 6">R142</strain>
    </source>
</reference>
<dbReference type="Pfam" id="PF04715">
    <property type="entry name" value="Anth_synt_I_N"/>
    <property type="match status" value="1"/>
</dbReference>
<organism evidence="5 6">
    <name type="scientific">Exilibacterium tricleocarpae</name>
    <dbReference type="NCBI Taxonomy" id="2591008"/>
    <lineage>
        <taxon>Bacteria</taxon>
        <taxon>Pseudomonadati</taxon>
        <taxon>Pseudomonadota</taxon>
        <taxon>Gammaproteobacteria</taxon>
        <taxon>Cellvibrionales</taxon>
        <taxon>Cellvibrionaceae</taxon>
        <taxon>Exilibacterium</taxon>
    </lineage>
</organism>
<evidence type="ECO:0000313" key="6">
    <source>
        <dbReference type="Proteomes" id="UP000319732"/>
    </source>
</evidence>
<sequence>MTQLSVTDIDYRPDSRPLFEAVADLPQAVWLDSGRPRSRFGRYDIIAAAPETLLTTRGLCTEVTTASGKHSARDNPFALVQAHLEPLHTSVAKDLPFCGGALGYFGYDLGRRLERLPSLAAADIDLPDMQIGIYNWALVQDHQQRHAWLLCLPDCAPTHRRDILQRVSKKDTKNVNNFFKIKNLKSNFDVSSYKEKLAKIDAYIHAGDCYQVNFAQRFSADFEGSPYAAYRRLRQVLPSPYSAFMDLGDQAVLCLSPERFIHLAGQQVETRPIKGTLPRGASAAADRANAQRLQASAKDRAENLMIVDLLRNDLGKSCLPGSVRVPELFRLESFPNVHHLVSTVTGTLSSDRSPLALLQHCFPGGSITGAPKLRAMQIIEELEPCRRSIYCGSIGYISANGNMDTNIAIRTLACDGDRIHCWGGGGIVADSEPDLEYAESLAKIQVLLDGLSA</sequence>
<dbReference type="NCBIfam" id="TIGR00553">
    <property type="entry name" value="pabB"/>
    <property type="match status" value="1"/>
</dbReference>
<dbReference type="GO" id="GO:0000162">
    <property type="term" value="P:L-tryptophan biosynthetic process"/>
    <property type="evidence" value="ECO:0007669"/>
    <property type="project" value="TreeGrafter"/>
</dbReference>
<dbReference type="PRINTS" id="PR00095">
    <property type="entry name" value="ANTSNTHASEI"/>
</dbReference>
<dbReference type="EMBL" id="VHSG01000018">
    <property type="protein sequence ID" value="TQV73525.1"/>
    <property type="molecule type" value="Genomic_DNA"/>
</dbReference>
<dbReference type="InterPro" id="IPR019999">
    <property type="entry name" value="Anth_synth_I-like"/>
</dbReference>
<dbReference type="OrthoDB" id="9803598at2"/>
<dbReference type="InterPro" id="IPR006805">
    <property type="entry name" value="Anth_synth_I_N"/>
</dbReference>
<dbReference type="Pfam" id="PF00425">
    <property type="entry name" value="Chorismate_bind"/>
    <property type="match status" value="1"/>
</dbReference>
<dbReference type="Gene3D" id="3.60.120.10">
    <property type="entry name" value="Anthranilate synthase"/>
    <property type="match status" value="1"/>
</dbReference>
<dbReference type="SUPFAM" id="SSF56322">
    <property type="entry name" value="ADC synthase"/>
    <property type="match status" value="1"/>
</dbReference>
<dbReference type="PANTHER" id="PTHR11236:SF50">
    <property type="entry name" value="AMINODEOXYCHORISMATE SYNTHASE COMPONENT 1"/>
    <property type="match status" value="1"/>
</dbReference>
<dbReference type="AlphaFoldDB" id="A0A545T8K8"/>
<dbReference type="GO" id="GO:0009396">
    <property type="term" value="P:folic acid-containing compound biosynthetic process"/>
    <property type="evidence" value="ECO:0007669"/>
    <property type="project" value="InterPro"/>
</dbReference>
<dbReference type="EC" id="2.6.1.85" evidence="1"/>
<dbReference type="RefSeq" id="WP_142905654.1">
    <property type="nucleotide sequence ID" value="NZ_ML660097.1"/>
</dbReference>
<evidence type="ECO:0000259" key="3">
    <source>
        <dbReference type="Pfam" id="PF00425"/>
    </source>
</evidence>
<evidence type="ECO:0000259" key="4">
    <source>
        <dbReference type="Pfam" id="PF04715"/>
    </source>
</evidence>
<gene>
    <name evidence="5" type="primary">pabB</name>
    <name evidence="5" type="ORF">FKG94_17670</name>
</gene>
<feature type="domain" description="Chorismate-utilising enzyme C-terminal" evidence="3">
    <location>
        <begin position="192"/>
        <end position="443"/>
    </location>
</feature>
<keyword evidence="6" id="KW-1185">Reference proteome</keyword>
<dbReference type="Proteomes" id="UP000319732">
    <property type="component" value="Unassembled WGS sequence"/>
</dbReference>
<comment type="caution">
    <text evidence="5">The sequence shown here is derived from an EMBL/GenBank/DDBJ whole genome shotgun (WGS) entry which is preliminary data.</text>
</comment>
<evidence type="ECO:0000313" key="5">
    <source>
        <dbReference type="EMBL" id="TQV73525.1"/>
    </source>
</evidence>
<proteinExistence type="predicted"/>
<dbReference type="InterPro" id="IPR015890">
    <property type="entry name" value="Chorismate_C"/>
</dbReference>